<accession>A0A0F0CP04</accession>
<dbReference type="Gene3D" id="3.90.550.10">
    <property type="entry name" value="Spore Coat Polysaccharide Biosynthesis Protein SpsA, Chain A"/>
    <property type="match status" value="1"/>
</dbReference>
<dbReference type="AlphaFoldDB" id="A0A0F0CP04"/>
<dbReference type="EMBL" id="JYNY01000634">
    <property type="protein sequence ID" value="KJJ83241.1"/>
    <property type="molecule type" value="Genomic_DNA"/>
</dbReference>
<reference evidence="2 3" key="1">
    <citation type="submission" date="2015-02" db="EMBL/GenBank/DDBJ databases">
        <title>Single-cell genomics of uncultivated deep-branching MTB reveals a conserved set of magnetosome genes.</title>
        <authorList>
            <person name="Kolinko S."/>
            <person name="Richter M."/>
            <person name="Glockner F.O."/>
            <person name="Brachmann A."/>
            <person name="Schuler D."/>
        </authorList>
    </citation>
    <scope>NUCLEOTIDE SEQUENCE [LARGE SCALE GENOMIC DNA]</scope>
    <source>
        <strain evidence="2">SKK-01</strain>
    </source>
</reference>
<dbReference type="SUPFAM" id="SSF53448">
    <property type="entry name" value="Nucleotide-diphospho-sugar transferases"/>
    <property type="match status" value="1"/>
</dbReference>
<dbReference type="InterPro" id="IPR005835">
    <property type="entry name" value="NTP_transferase_dom"/>
</dbReference>
<dbReference type="PANTHER" id="PTHR42883">
    <property type="entry name" value="GLUCOSE-1-PHOSPHATE THYMIDYLTRANSFERASE"/>
    <property type="match status" value="1"/>
</dbReference>
<dbReference type="GO" id="GO:0016740">
    <property type="term" value="F:transferase activity"/>
    <property type="evidence" value="ECO:0007669"/>
    <property type="project" value="UniProtKB-KW"/>
</dbReference>
<dbReference type="CDD" id="cd04181">
    <property type="entry name" value="NTP_transferase"/>
    <property type="match status" value="1"/>
</dbReference>
<organism evidence="2 3">
    <name type="scientific">Candidatus Omnitrophus magneticus</name>
    <dbReference type="NCBI Taxonomy" id="1609969"/>
    <lineage>
        <taxon>Bacteria</taxon>
        <taxon>Pseudomonadati</taxon>
        <taxon>Candidatus Omnitrophota</taxon>
        <taxon>Candidatus Omnitrophus</taxon>
    </lineage>
</organism>
<name>A0A0F0CP04_9BACT</name>
<evidence type="ECO:0000259" key="1">
    <source>
        <dbReference type="Pfam" id="PF00483"/>
    </source>
</evidence>
<dbReference type="PANTHER" id="PTHR42883:SF2">
    <property type="entry name" value="THYMIDYLYLTRANSFERASE"/>
    <property type="match status" value="1"/>
</dbReference>
<gene>
    <name evidence="2" type="ORF">OMAG_002915</name>
</gene>
<feature type="domain" description="Nucleotidyl transferase" evidence="1">
    <location>
        <begin position="3"/>
        <end position="244"/>
    </location>
</feature>
<dbReference type="Proteomes" id="UP000033428">
    <property type="component" value="Unassembled WGS sequence"/>
</dbReference>
<keyword evidence="3" id="KW-1185">Reference proteome</keyword>
<proteinExistence type="predicted"/>
<evidence type="ECO:0000313" key="2">
    <source>
        <dbReference type="EMBL" id="KJJ83241.1"/>
    </source>
</evidence>
<keyword evidence="2" id="KW-0808">Transferase</keyword>
<dbReference type="InterPro" id="IPR029044">
    <property type="entry name" value="Nucleotide-diphossugar_trans"/>
</dbReference>
<evidence type="ECO:0000313" key="3">
    <source>
        <dbReference type="Proteomes" id="UP000033428"/>
    </source>
</evidence>
<protein>
    <submittedName>
        <fullName evidence="2">Sugar nucleotidyltransferase</fullName>
    </submittedName>
</protein>
<sequence>MMKGLILAAGYGTRLYPLTLDKPKPLLKVGGVTILDRILGKLEKGTHCNGVYIVTNAKFYDCLSGWKDSARYSFNLDIINDKTTTNDNRLGAIGDINLVLTEKEPNEDILIMAGDNLFEFDIKRFISFAKEKQKLAVALFDVKDISLASKYGIVSVDNNNKIIGFEEKPKSPKGTLASTGIYYLPSIFFSKVSQYLQSVVEKDAPGNFVKWMSENEDVYGFVFNEGWYDIGDKISLAKADEEYIKRGL</sequence>
<comment type="caution">
    <text evidence="2">The sequence shown here is derived from an EMBL/GenBank/DDBJ whole genome shotgun (WGS) entry which is preliminary data.</text>
</comment>
<dbReference type="Pfam" id="PF00483">
    <property type="entry name" value="NTP_transferase"/>
    <property type="match status" value="1"/>
</dbReference>